<feature type="transmembrane region" description="Helical" evidence="6">
    <location>
        <begin position="158"/>
        <end position="178"/>
    </location>
</feature>
<feature type="domain" description="EamA" evidence="7">
    <location>
        <begin position="9"/>
        <end position="140"/>
    </location>
</feature>
<evidence type="ECO:0000256" key="5">
    <source>
        <dbReference type="ARBA" id="ARBA00023136"/>
    </source>
</evidence>
<dbReference type="Pfam" id="PF00892">
    <property type="entry name" value="EamA"/>
    <property type="match status" value="2"/>
</dbReference>
<keyword evidence="5 6" id="KW-0472">Membrane</keyword>
<evidence type="ECO:0000256" key="6">
    <source>
        <dbReference type="SAM" id="Phobius"/>
    </source>
</evidence>
<dbReference type="PANTHER" id="PTHR42920:SF5">
    <property type="entry name" value="EAMA DOMAIN-CONTAINING PROTEIN"/>
    <property type="match status" value="1"/>
</dbReference>
<gene>
    <name evidence="8" type="ORF">AB6724_18090</name>
</gene>
<keyword evidence="2" id="KW-1003">Cell membrane</keyword>
<dbReference type="Proteomes" id="UP001561046">
    <property type="component" value="Unassembled WGS sequence"/>
</dbReference>
<protein>
    <submittedName>
        <fullName evidence="8">DMT family transporter</fullName>
    </submittedName>
</protein>
<dbReference type="RefSeq" id="WP_369339925.1">
    <property type="nucleotide sequence ID" value="NZ_JBFYGN010000025.1"/>
</dbReference>
<sequence>MTLISRPIAYLCLGLSMSLVGSYVALSKPLATAFPVMLLAWLRFGIGAVAMLGWLKRPAGEAPLSRQTRLLLFLESFLGNFLFTLCMISGVSMTSAVTAGVTMAAIPAAIAIMSWLFLHETVARRTWIAIVLAVAGISLNALSAESQAASSEAAQHSLLGQLLLLAAVLCEASYAVIGKRLTASVSPKRITALINLWGFTLSTPAGLYLAWSFDFARVSAPIWGLLLFYALAACMWTVWLWMTGLRVVAASQAGIFTVLLPVSAALVGLLALGERIGSMQFLAFGIALASVLIATWPQRWSGPRG</sequence>
<feature type="transmembrane region" description="Helical" evidence="6">
    <location>
        <begin position="70"/>
        <end position="91"/>
    </location>
</feature>
<feature type="transmembrane region" description="Helical" evidence="6">
    <location>
        <begin position="190"/>
        <end position="210"/>
    </location>
</feature>
<feature type="transmembrane region" description="Helical" evidence="6">
    <location>
        <begin position="97"/>
        <end position="118"/>
    </location>
</feature>
<dbReference type="EMBL" id="JBFYGN010000025">
    <property type="protein sequence ID" value="MEX8194747.1"/>
    <property type="molecule type" value="Genomic_DNA"/>
</dbReference>
<proteinExistence type="predicted"/>
<organism evidence="8 9">
    <name type="scientific">Comamonas guangdongensis</name>
    <dbReference type="NCBI Taxonomy" id="510515"/>
    <lineage>
        <taxon>Bacteria</taxon>
        <taxon>Pseudomonadati</taxon>
        <taxon>Pseudomonadota</taxon>
        <taxon>Betaproteobacteria</taxon>
        <taxon>Burkholderiales</taxon>
        <taxon>Comamonadaceae</taxon>
        <taxon>Comamonas</taxon>
    </lineage>
</organism>
<keyword evidence="4 6" id="KW-1133">Transmembrane helix</keyword>
<name>A0ABV3ZYR3_9BURK</name>
<feature type="transmembrane region" description="Helical" evidence="6">
    <location>
        <begin position="278"/>
        <end position="296"/>
    </location>
</feature>
<evidence type="ECO:0000256" key="1">
    <source>
        <dbReference type="ARBA" id="ARBA00004651"/>
    </source>
</evidence>
<dbReference type="InterPro" id="IPR051258">
    <property type="entry name" value="Diverse_Substrate_Transporter"/>
</dbReference>
<comment type="caution">
    <text evidence="8">The sequence shown here is derived from an EMBL/GenBank/DDBJ whole genome shotgun (WGS) entry which is preliminary data.</text>
</comment>
<reference evidence="8 9" key="1">
    <citation type="journal article" date="2013" name="Int. J. Syst. Evol. Microbiol.">
        <title>Comamonas guangdongensis sp. nov., isolated from subterranean forest sediment, and emended description of the genus Comamonas.</title>
        <authorList>
            <person name="Zhang J."/>
            <person name="Wang Y."/>
            <person name="Zhou S."/>
            <person name="Wu C."/>
            <person name="He J."/>
            <person name="Li F."/>
        </authorList>
    </citation>
    <scope>NUCLEOTIDE SEQUENCE [LARGE SCALE GENOMIC DNA]</scope>
    <source>
        <strain evidence="8 9">CCTCC AB2011133</strain>
    </source>
</reference>
<feature type="transmembrane region" description="Helical" evidence="6">
    <location>
        <begin position="222"/>
        <end position="241"/>
    </location>
</feature>
<comment type="subcellular location">
    <subcellularLocation>
        <location evidence="1">Cell membrane</location>
        <topology evidence="1">Multi-pass membrane protein</topology>
    </subcellularLocation>
</comment>
<accession>A0ABV3ZYR3</accession>
<keyword evidence="3 6" id="KW-0812">Transmembrane</keyword>
<evidence type="ECO:0000256" key="4">
    <source>
        <dbReference type="ARBA" id="ARBA00022989"/>
    </source>
</evidence>
<evidence type="ECO:0000256" key="2">
    <source>
        <dbReference type="ARBA" id="ARBA00022475"/>
    </source>
</evidence>
<feature type="transmembrane region" description="Helical" evidence="6">
    <location>
        <begin position="32"/>
        <end position="55"/>
    </location>
</feature>
<evidence type="ECO:0000313" key="9">
    <source>
        <dbReference type="Proteomes" id="UP001561046"/>
    </source>
</evidence>
<keyword evidence="9" id="KW-1185">Reference proteome</keyword>
<dbReference type="PANTHER" id="PTHR42920">
    <property type="entry name" value="OS03G0707200 PROTEIN-RELATED"/>
    <property type="match status" value="1"/>
</dbReference>
<feature type="transmembrane region" description="Helical" evidence="6">
    <location>
        <begin position="7"/>
        <end position="26"/>
    </location>
</feature>
<evidence type="ECO:0000256" key="3">
    <source>
        <dbReference type="ARBA" id="ARBA00022692"/>
    </source>
</evidence>
<feature type="domain" description="EamA" evidence="7">
    <location>
        <begin position="159"/>
        <end position="295"/>
    </location>
</feature>
<dbReference type="SUPFAM" id="SSF103481">
    <property type="entry name" value="Multidrug resistance efflux transporter EmrE"/>
    <property type="match status" value="2"/>
</dbReference>
<evidence type="ECO:0000259" key="7">
    <source>
        <dbReference type="Pfam" id="PF00892"/>
    </source>
</evidence>
<feature type="transmembrane region" description="Helical" evidence="6">
    <location>
        <begin position="253"/>
        <end position="272"/>
    </location>
</feature>
<dbReference type="InterPro" id="IPR037185">
    <property type="entry name" value="EmrE-like"/>
</dbReference>
<dbReference type="InterPro" id="IPR000620">
    <property type="entry name" value="EamA_dom"/>
</dbReference>
<evidence type="ECO:0000313" key="8">
    <source>
        <dbReference type="EMBL" id="MEX8194747.1"/>
    </source>
</evidence>
<feature type="transmembrane region" description="Helical" evidence="6">
    <location>
        <begin position="125"/>
        <end position="143"/>
    </location>
</feature>